<dbReference type="SMART" id="SM00563">
    <property type="entry name" value="PlsC"/>
    <property type="match status" value="1"/>
</dbReference>
<evidence type="ECO:0000256" key="1">
    <source>
        <dbReference type="ARBA" id="ARBA00022679"/>
    </source>
</evidence>
<dbReference type="eggNOG" id="COG0204">
    <property type="taxonomic scope" value="Bacteria"/>
</dbReference>
<evidence type="ECO:0000313" key="5">
    <source>
        <dbReference type="Proteomes" id="UP000004191"/>
    </source>
</evidence>
<name>H3NN62_9FIRM</name>
<reference evidence="4 5" key="1">
    <citation type="submission" date="2012-01" db="EMBL/GenBank/DDBJ databases">
        <title>The Genome Sequence of Helcococcus kunzii ATCC 51366.</title>
        <authorList>
            <consortium name="The Broad Institute Genome Sequencing Platform"/>
            <person name="Earl A."/>
            <person name="Ward D."/>
            <person name="Feldgarden M."/>
            <person name="Gevers D."/>
            <person name="Huys G."/>
            <person name="Young S.K."/>
            <person name="Zeng Q."/>
            <person name="Gargeya S."/>
            <person name="Fitzgerald M."/>
            <person name="Haas B."/>
            <person name="Abouelleil A."/>
            <person name="Alvarado L."/>
            <person name="Arachchi H.M."/>
            <person name="Berlin A."/>
            <person name="Chapman S.B."/>
            <person name="Gearin G."/>
            <person name="Goldberg J."/>
            <person name="Griggs A."/>
            <person name="Gujja S."/>
            <person name="Hansen M."/>
            <person name="Heiman D."/>
            <person name="Howarth C."/>
            <person name="Larimer J."/>
            <person name="Lui A."/>
            <person name="MacDonald P.J.P."/>
            <person name="McCowen C."/>
            <person name="Montmayeur A."/>
            <person name="Murphy C."/>
            <person name="Neiman D."/>
            <person name="Pearson M."/>
            <person name="Priest M."/>
            <person name="Roberts A."/>
            <person name="Saif S."/>
            <person name="Shea T."/>
            <person name="Sisk P."/>
            <person name="Stolte C."/>
            <person name="Sykes S."/>
            <person name="Wortman J."/>
            <person name="Nusbaum C."/>
            <person name="Birren B."/>
        </authorList>
    </citation>
    <scope>NUCLEOTIDE SEQUENCE [LARGE SCALE GENOMIC DNA]</scope>
    <source>
        <strain evidence="4 5">ATCC 51366</strain>
    </source>
</reference>
<dbReference type="PANTHER" id="PTHR10434">
    <property type="entry name" value="1-ACYL-SN-GLYCEROL-3-PHOSPHATE ACYLTRANSFERASE"/>
    <property type="match status" value="1"/>
</dbReference>
<evidence type="ECO:0000313" key="4">
    <source>
        <dbReference type="EMBL" id="EHR34466.1"/>
    </source>
</evidence>
<gene>
    <name evidence="4" type="ORF">HMPREF9709_00773</name>
</gene>
<dbReference type="Pfam" id="PF01553">
    <property type="entry name" value="Acyltransferase"/>
    <property type="match status" value="1"/>
</dbReference>
<dbReference type="HOGENOM" id="CLU_027938_4_5_9"/>
<proteinExistence type="predicted"/>
<accession>H3NN62</accession>
<organism evidence="4 5">
    <name type="scientific">Helcococcus kunzii ATCC 51366</name>
    <dbReference type="NCBI Taxonomy" id="883114"/>
    <lineage>
        <taxon>Bacteria</taxon>
        <taxon>Bacillati</taxon>
        <taxon>Bacillota</taxon>
        <taxon>Tissierellia</taxon>
        <taxon>Tissierellales</taxon>
        <taxon>Peptoniphilaceae</taxon>
        <taxon>Helcococcus</taxon>
    </lineage>
</organism>
<keyword evidence="2 4" id="KW-0012">Acyltransferase</keyword>
<keyword evidence="1 4" id="KW-0808">Transferase</keyword>
<dbReference type="Proteomes" id="UP000004191">
    <property type="component" value="Unassembled WGS sequence"/>
</dbReference>
<evidence type="ECO:0000259" key="3">
    <source>
        <dbReference type="SMART" id="SM00563"/>
    </source>
</evidence>
<dbReference type="CDD" id="cd07989">
    <property type="entry name" value="LPLAT_AGPAT-like"/>
    <property type="match status" value="1"/>
</dbReference>
<dbReference type="STRING" id="883114.HMPREF9709_00773"/>
<dbReference type="SUPFAM" id="SSF69593">
    <property type="entry name" value="Glycerol-3-phosphate (1)-acyltransferase"/>
    <property type="match status" value="1"/>
</dbReference>
<dbReference type="PANTHER" id="PTHR10434:SF11">
    <property type="entry name" value="1-ACYL-SN-GLYCEROL-3-PHOSPHATE ACYLTRANSFERASE"/>
    <property type="match status" value="1"/>
</dbReference>
<dbReference type="InterPro" id="IPR002123">
    <property type="entry name" value="Plipid/glycerol_acylTrfase"/>
</dbReference>
<dbReference type="OrthoDB" id="9803035at2"/>
<dbReference type="GeneID" id="96998772"/>
<evidence type="ECO:0000256" key="2">
    <source>
        <dbReference type="ARBA" id="ARBA00023315"/>
    </source>
</evidence>
<dbReference type="GO" id="GO:0003841">
    <property type="term" value="F:1-acylglycerol-3-phosphate O-acyltransferase activity"/>
    <property type="evidence" value="ECO:0007669"/>
    <property type="project" value="TreeGrafter"/>
</dbReference>
<comment type="caution">
    <text evidence="4">The sequence shown here is derived from an EMBL/GenBank/DDBJ whole genome shotgun (WGS) entry which is preliminary data.</text>
</comment>
<keyword evidence="5" id="KW-1185">Reference proteome</keyword>
<dbReference type="PATRIC" id="fig|883114.3.peg.765"/>
<dbReference type="EMBL" id="AGEI01000020">
    <property type="protein sequence ID" value="EHR34466.1"/>
    <property type="molecule type" value="Genomic_DNA"/>
</dbReference>
<dbReference type="AlphaFoldDB" id="H3NN62"/>
<dbReference type="RefSeq" id="WP_005398127.1">
    <property type="nucleotide sequence ID" value="NZ_JH601088.1"/>
</dbReference>
<dbReference type="GO" id="GO:0006654">
    <property type="term" value="P:phosphatidic acid biosynthetic process"/>
    <property type="evidence" value="ECO:0007669"/>
    <property type="project" value="TreeGrafter"/>
</dbReference>
<feature type="domain" description="Phospholipid/glycerol acyltransferase" evidence="3">
    <location>
        <begin position="34"/>
        <end position="149"/>
    </location>
</feature>
<sequence>MLYNIAKIILYPIFKLINLFRVKNKPANIPNKNLIICANHKSNLDPLMVALVVDEKVNFMAKKELFKNNFFAALLRKLYAFPVDRGNSDIESIRTAMSRLKEGKILGIFPEGTRIKRPEDIKRENFNDGIAMIATRTNSDILPLEIKGDYKLFGKVEIVYKDIIKIEDFKSISNKKEQYEKIVDEIYNRIYNS</sequence>
<protein>
    <submittedName>
        <fullName evidence="4">1-acylglycerol-3-phosphate O-acyltransferase</fullName>
    </submittedName>
</protein>